<evidence type="ECO:0000313" key="5">
    <source>
        <dbReference type="Proteomes" id="UP000181981"/>
    </source>
</evidence>
<dbReference type="SUPFAM" id="SSF54913">
    <property type="entry name" value="GlnB-like"/>
    <property type="match status" value="1"/>
</dbReference>
<dbReference type="KEGG" id="dori:FH5T_09655"/>
<reference evidence="2 4" key="1">
    <citation type="submission" date="2014-03" db="EMBL/GenBank/DDBJ databases">
        <title>Complete genome sequence of a deeply braunched marine Bacteroidia bacterium Draconibacterium orientale type strain FH5T.</title>
        <authorList>
            <person name="Li X."/>
            <person name="Wang X."/>
            <person name="Xie Z."/>
            <person name="Du Z."/>
            <person name="Chen G."/>
        </authorList>
    </citation>
    <scope>NUCLEOTIDE SEQUENCE [LARGE SCALE GENOMIC DNA]</scope>
    <source>
        <strain evidence="2 4">FH5</strain>
    </source>
</reference>
<dbReference type="InterPro" id="IPR011322">
    <property type="entry name" value="N-reg_PII-like_a/b"/>
</dbReference>
<gene>
    <name evidence="2" type="ORF">FH5T_09655</name>
    <name evidence="3" type="ORF">SAMN05444285_10734</name>
</gene>
<dbReference type="InterPro" id="IPR018551">
    <property type="entry name" value="DUF2007"/>
</dbReference>
<dbReference type="Proteomes" id="UP000181981">
    <property type="component" value="Unassembled WGS sequence"/>
</dbReference>
<dbReference type="eggNOG" id="ENOG5030WFU">
    <property type="taxonomic scope" value="Bacteria"/>
</dbReference>
<protein>
    <submittedName>
        <fullName evidence="3">Putative signal transducing protein</fullName>
    </submittedName>
</protein>
<dbReference type="Gene3D" id="3.30.70.790">
    <property type="entry name" value="UreE, C-terminal domain"/>
    <property type="match status" value="1"/>
</dbReference>
<dbReference type="OrthoDB" id="1467917at2"/>
<dbReference type="AlphaFoldDB" id="X5DX35"/>
<name>X5DX35_9BACT</name>
<dbReference type="EMBL" id="CP007451">
    <property type="protein sequence ID" value="AHW59775.1"/>
    <property type="molecule type" value="Genomic_DNA"/>
</dbReference>
<proteinExistence type="predicted"/>
<dbReference type="RefSeq" id="WP_051567758.1">
    <property type="nucleotide sequence ID" value="NZ_CAXXJF010000003.1"/>
</dbReference>
<evidence type="ECO:0000313" key="3">
    <source>
        <dbReference type="EMBL" id="SET16337.1"/>
    </source>
</evidence>
<evidence type="ECO:0000259" key="1">
    <source>
        <dbReference type="Pfam" id="PF09413"/>
    </source>
</evidence>
<reference evidence="3 5" key="2">
    <citation type="submission" date="2016-10" db="EMBL/GenBank/DDBJ databases">
        <authorList>
            <person name="de Groot N.N."/>
        </authorList>
    </citation>
    <scope>NUCLEOTIDE SEQUENCE [LARGE SCALE GENOMIC DNA]</scope>
    <source>
        <strain evidence="3 5">DSM 25947</strain>
    </source>
</reference>
<keyword evidence="4" id="KW-1185">Reference proteome</keyword>
<sequence length="69" mass="8024">MEKGWEMIFMTAHEYKAEMAKDLLESAGIKIVVLNQHDSAYQNFGEYKIYVAEENRNEAINLIKELKGE</sequence>
<organism evidence="3 5">
    <name type="scientific">Draconibacterium orientale</name>
    <dbReference type="NCBI Taxonomy" id="1168034"/>
    <lineage>
        <taxon>Bacteria</taxon>
        <taxon>Pseudomonadati</taxon>
        <taxon>Bacteroidota</taxon>
        <taxon>Bacteroidia</taxon>
        <taxon>Marinilabiliales</taxon>
        <taxon>Prolixibacteraceae</taxon>
        <taxon>Draconibacterium</taxon>
    </lineage>
</organism>
<evidence type="ECO:0000313" key="4">
    <source>
        <dbReference type="Proteomes" id="UP000023772"/>
    </source>
</evidence>
<dbReference type="EMBL" id="FOHT01000007">
    <property type="protein sequence ID" value="SET16337.1"/>
    <property type="molecule type" value="Genomic_DNA"/>
</dbReference>
<dbReference type="HOGENOM" id="CLU_201027_0_0_10"/>
<feature type="domain" description="DUF2007" evidence="1">
    <location>
        <begin position="5"/>
        <end position="66"/>
    </location>
</feature>
<dbReference type="Proteomes" id="UP000023772">
    <property type="component" value="Chromosome"/>
</dbReference>
<accession>X5DX35</accession>
<dbReference type="STRING" id="1168034.FH5T_09655"/>
<dbReference type="Pfam" id="PF09413">
    <property type="entry name" value="DUF2007"/>
    <property type="match status" value="1"/>
</dbReference>
<evidence type="ECO:0000313" key="2">
    <source>
        <dbReference type="EMBL" id="AHW59775.1"/>
    </source>
</evidence>